<keyword evidence="1" id="KW-0472">Membrane</keyword>
<keyword evidence="1" id="KW-1133">Transmembrane helix</keyword>
<organism evidence="2 3">
    <name type="scientific">SAR86 cluster bacterium</name>
    <dbReference type="NCBI Taxonomy" id="2030880"/>
    <lineage>
        <taxon>Bacteria</taxon>
        <taxon>Pseudomonadati</taxon>
        <taxon>Pseudomonadota</taxon>
        <taxon>Gammaproteobacteria</taxon>
        <taxon>SAR86 cluster</taxon>
    </lineage>
</organism>
<protein>
    <submittedName>
        <fullName evidence="2">Uncharacterized protein</fullName>
    </submittedName>
</protein>
<gene>
    <name evidence="2" type="ORF">EVA93_03965</name>
</gene>
<proteinExistence type="predicted"/>
<evidence type="ECO:0000313" key="3">
    <source>
        <dbReference type="Proteomes" id="UP000318710"/>
    </source>
</evidence>
<evidence type="ECO:0000256" key="1">
    <source>
        <dbReference type="SAM" id="Phobius"/>
    </source>
</evidence>
<evidence type="ECO:0000313" key="2">
    <source>
        <dbReference type="EMBL" id="RZO26529.1"/>
    </source>
</evidence>
<reference evidence="2 3" key="1">
    <citation type="submission" date="2019-02" db="EMBL/GenBank/DDBJ databases">
        <title>Prokaryotic population dynamics and viral predation in marine succession experiment using metagenomics: the confinement effect.</title>
        <authorList>
            <person name="Haro-Moreno J.M."/>
            <person name="Rodriguez-Valera F."/>
            <person name="Lopez-Perez M."/>
        </authorList>
    </citation>
    <scope>NUCLEOTIDE SEQUENCE [LARGE SCALE GENOMIC DNA]</scope>
    <source>
        <strain evidence="2">MED-G160</strain>
    </source>
</reference>
<feature type="transmembrane region" description="Helical" evidence="1">
    <location>
        <begin position="25"/>
        <end position="43"/>
    </location>
</feature>
<dbReference type="AlphaFoldDB" id="A0A520MZA0"/>
<comment type="caution">
    <text evidence="2">The sequence shown here is derived from an EMBL/GenBank/DDBJ whole genome shotgun (WGS) entry which is preliminary data.</text>
</comment>
<sequence length="144" mass="15118">MEDIIVQSAMAEIAMWDAFHTGRGANATGLLALILGFWVAARFSSVSLEKNVNLFGKIIITAFAVSIFMMSVIVFTNIGNLFEGQAAALAALDAANGDVDLSPAAQAYLASQDEGSGFGRAMALMMSISALAIAVLPLWINTND</sequence>
<feature type="transmembrane region" description="Helical" evidence="1">
    <location>
        <begin position="121"/>
        <end position="140"/>
    </location>
</feature>
<accession>A0A520MZA0</accession>
<name>A0A520MZA0_9GAMM</name>
<keyword evidence="1" id="KW-0812">Transmembrane</keyword>
<feature type="transmembrane region" description="Helical" evidence="1">
    <location>
        <begin position="55"/>
        <end position="75"/>
    </location>
</feature>
<dbReference type="EMBL" id="SHBF01000025">
    <property type="protein sequence ID" value="RZO26529.1"/>
    <property type="molecule type" value="Genomic_DNA"/>
</dbReference>
<dbReference type="Proteomes" id="UP000318710">
    <property type="component" value="Unassembled WGS sequence"/>
</dbReference>